<dbReference type="RefSeq" id="WP_184109245.1">
    <property type="nucleotide sequence ID" value="NZ_BNAJ01000001.1"/>
</dbReference>
<evidence type="ECO:0000313" key="5">
    <source>
        <dbReference type="Proteomes" id="UP000539473"/>
    </source>
</evidence>
<dbReference type="InterPro" id="IPR000468">
    <property type="entry name" value="Barstar"/>
</dbReference>
<gene>
    <name evidence="3" type="ORF">GCM10017781_06050</name>
    <name evidence="4" type="ORF">HNQ07_000437</name>
</gene>
<comment type="similarity">
    <text evidence="1">Belongs to the barstar family.</text>
</comment>
<dbReference type="SUPFAM" id="SSF52038">
    <property type="entry name" value="Barstar-related"/>
    <property type="match status" value="1"/>
</dbReference>
<sequence length="132" mass="14657">MIQIFDEAPAGLQPAPHDPRVIAAGYQVTVREVDFGAVDDKDSVMLAFLAGLGLAQSFGRNWDALYDVLSDPGVWPPKLAILLCDYGHFRSRHARLSSDLDRVLLDAQAEAARQDRNLWLLIEEPDSDPNAW</sequence>
<dbReference type="EMBL" id="JACHFK010000001">
    <property type="protein sequence ID" value="MBB5374993.1"/>
    <property type="molecule type" value="Genomic_DNA"/>
</dbReference>
<dbReference type="InterPro" id="IPR035905">
    <property type="entry name" value="Barstar-like_sf"/>
</dbReference>
<feature type="domain" description="Barstar (barnase inhibitor)" evidence="2">
    <location>
        <begin position="29"/>
        <end position="122"/>
    </location>
</feature>
<accession>A0A7W8KDD3</accession>
<organism evidence="4 5">
    <name type="scientific">Deinococcus metalli</name>
    <dbReference type="NCBI Taxonomy" id="1141878"/>
    <lineage>
        <taxon>Bacteria</taxon>
        <taxon>Thermotogati</taxon>
        <taxon>Deinococcota</taxon>
        <taxon>Deinococci</taxon>
        <taxon>Deinococcales</taxon>
        <taxon>Deinococcaceae</taxon>
        <taxon>Deinococcus</taxon>
    </lineage>
</organism>
<evidence type="ECO:0000259" key="2">
    <source>
        <dbReference type="Pfam" id="PF01337"/>
    </source>
</evidence>
<dbReference type="Pfam" id="PF01337">
    <property type="entry name" value="Barstar"/>
    <property type="match status" value="1"/>
</dbReference>
<dbReference type="Gene3D" id="3.30.370.10">
    <property type="entry name" value="Barstar-like"/>
    <property type="match status" value="1"/>
</dbReference>
<dbReference type="Proteomes" id="UP000539473">
    <property type="component" value="Unassembled WGS sequence"/>
</dbReference>
<proteinExistence type="inferred from homology"/>
<evidence type="ECO:0000313" key="6">
    <source>
        <dbReference type="Proteomes" id="UP000619376"/>
    </source>
</evidence>
<keyword evidence="6" id="KW-1185">Reference proteome</keyword>
<evidence type="ECO:0000313" key="4">
    <source>
        <dbReference type="EMBL" id="MBB5374993.1"/>
    </source>
</evidence>
<dbReference type="EMBL" id="BNAJ01000001">
    <property type="protein sequence ID" value="GHF32225.1"/>
    <property type="molecule type" value="Genomic_DNA"/>
</dbReference>
<comment type="caution">
    <text evidence="4">The sequence shown here is derived from an EMBL/GenBank/DDBJ whole genome shotgun (WGS) entry which is preliminary data.</text>
</comment>
<evidence type="ECO:0000256" key="1">
    <source>
        <dbReference type="ARBA" id="ARBA00006845"/>
    </source>
</evidence>
<evidence type="ECO:0000313" key="3">
    <source>
        <dbReference type="EMBL" id="GHF32225.1"/>
    </source>
</evidence>
<protein>
    <submittedName>
        <fullName evidence="3">Nuclease inhibitor</fullName>
    </submittedName>
    <submittedName>
        <fullName evidence="4">RNAse (Barnase) inhibitor barstar</fullName>
    </submittedName>
</protein>
<dbReference type="Proteomes" id="UP000619376">
    <property type="component" value="Unassembled WGS sequence"/>
</dbReference>
<name>A0A7W8KDD3_9DEIO</name>
<reference evidence="3" key="4">
    <citation type="submission" date="2024-05" db="EMBL/GenBank/DDBJ databases">
        <authorList>
            <person name="Sun Q."/>
            <person name="Zhou Y."/>
        </authorList>
    </citation>
    <scope>NUCLEOTIDE SEQUENCE</scope>
    <source>
        <strain evidence="3">CGMCC 1.18437</strain>
    </source>
</reference>
<reference evidence="4 5" key="3">
    <citation type="submission" date="2020-08" db="EMBL/GenBank/DDBJ databases">
        <title>Genomic Encyclopedia of Type Strains, Phase IV (KMG-IV): sequencing the most valuable type-strain genomes for metagenomic binning, comparative biology and taxonomic classification.</title>
        <authorList>
            <person name="Goeker M."/>
        </authorList>
    </citation>
    <scope>NUCLEOTIDE SEQUENCE [LARGE SCALE GENOMIC DNA]</scope>
    <source>
        <strain evidence="4 5">DSM 27521</strain>
    </source>
</reference>
<reference evidence="3" key="1">
    <citation type="journal article" date="2014" name="Int. J. Syst. Evol. Microbiol.">
        <title>Complete genome of a new Firmicutes species belonging to the dominant human colonic microbiota ('Ruminococcus bicirculans') reveals two chromosomes and a selective capacity to utilize plant glucans.</title>
        <authorList>
            <consortium name="NISC Comparative Sequencing Program"/>
            <person name="Wegmann U."/>
            <person name="Louis P."/>
            <person name="Goesmann A."/>
            <person name="Henrissat B."/>
            <person name="Duncan S.H."/>
            <person name="Flint H.J."/>
        </authorList>
    </citation>
    <scope>NUCLEOTIDE SEQUENCE</scope>
    <source>
        <strain evidence="3">CGMCC 1.18437</strain>
    </source>
</reference>
<reference evidence="6" key="2">
    <citation type="journal article" date="2019" name="Int. J. Syst. Evol. Microbiol.">
        <title>The Global Catalogue of Microorganisms (GCM) 10K type strain sequencing project: providing services to taxonomists for standard genome sequencing and annotation.</title>
        <authorList>
            <consortium name="The Broad Institute Genomics Platform"/>
            <consortium name="The Broad Institute Genome Sequencing Center for Infectious Disease"/>
            <person name="Wu L."/>
            <person name="Ma J."/>
        </authorList>
    </citation>
    <scope>NUCLEOTIDE SEQUENCE [LARGE SCALE GENOMIC DNA]</scope>
    <source>
        <strain evidence="6">CGMCC 1.18437</strain>
    </source>
</reference>
<dbReference type="AlphaFoldDB" id="A0A7W8KDD3"/>